<evidence type="ECO:0000313" key="2">
    <source>
        <dbReference type="Proteomes" id="UP000028821"/>
    </source>
</evidence>
<reference evidence="1 2" key="1">
    <citation type="submission" date="2014-04" db="EMBL/GenBank/DDBJ databases">
        <authorList>
            <person name="Sibley D."/>
            <person name="Venepally P."/>
            <person name="Karamycheva S."/>
            <person name="Hadjithomas M."/>
            <person name="Khan A."/>
            <person name="Brunk B."/>
            <person name="Roos D."/>
            <person name="Caler E."/>
            <person name="Lorenzi H."/>
        </authorList>
    </citation>
    <scope>NUCLEOTIDE SEQUENCE [LARGE SCALE GENOMIC DNA]</scope>
    <source>
        <strain evidence="1 2">MAS</strain>
    </source>
</reference>
<dbReference type="Proteomes" id="UP000028821">
    <property type="component" value="Unassembled WGS sequence"/>
</dbReference>
<protein>
    <submittedName>
        <fullName evidence="1">Uncharacterized protein</fullName>
    </submittedName>
</protein>
<feature type="non-terminal residue" evidence="1">
    <location>
        <position position="1"/>
    </location>
</feature>
<evidence type="ECO:0000313" key="1">
    <source>
        <dbReference type="EMBL" id="KFH10727.1"/>
    </source>
</evidence>
<comment type="caution">
    <text evidence="1">The sequence shown here is derived from an EMBL/GenBank/DDBJ whole genome shotgun (WGS) entry which is preliminary data.</text>
</comment>
<accession>A0A086QDP5</accession>
<dbReference type="EMBL" id="AEXC02001739">
    <property type="protein sequence ID" value="KFH10727.1"/>
    <property type="molecule type" value="Genomic_DNA"/>
</dbReference>
<name>A0A086QDP5_TOXGO</name>
<proteinExistence type="predicted"/>
<gene>
    <name evidence="1" type="ORF">TGMAS_415200</name>
</gene>
<sequence>LEKDREELRNAGVNISDEDVGLAGLSE</sequence>
<organism evidence="1 2">
    <name type="scientific">Toxoplasma gondii MAS</name>
    <dbReference type="NCBI Taxonomy" id="943118"/>
    <lineage>
        <taxon>Eukaryota</taxon>
        <taxon>Sar</taxon>
        <taxon>Alveolata</taxon>
        <taxon>Apicomplexa</taxon>
        <taxon>Conoidasida</taxon>
        <taxon>Coccidia</taxon>
        <taxon>Eucoccidiorida</taxon>
        <taxon>Eimeriorina</taxon>
        <taxon>Sarcocystidae</taxon>
        <taxon>Toxoplasma</taxon>
    </lineage>
</organism>
<dbReference type="VEuPathDB" id="ToxoDB:TGMAS_415200"/>
<dbReference type="AlphaFoldDB" id="A0A086QDP5"/>